<dbReference type="HOGENOM" id="CLU_3128971_0_0_10"/>
<feature type="compositionally biased region" description="Basic and acidic residues" evidence="1">
    <location>
        <begin position="8"/>
        <end position="23"/>
    </location>
</feature>
<protein>
    <submittedName>
        <fullName evidence="2">Uncharacterized protein</fullName>
    </submittedName>
</protein>
<keyword evidence="3" id="KW-1185">Reference proteome</keyword>
<gene>
    <name evidence="2" type="ORF">HMPREF9151_02006</name>
</gene>
<reference evidence="2 3" key="1">
    <citation type="submission" date="2012-05" db="EMBL/GenBank/DDBJ databases">
        <authorList>
            <person name="Weinstock G."/>
            <person name="Sodergren E."/>
            <person name="Lobos E.A."/>
            <person name="Fulton L."/>
            <person name="Fulton R."/>
            <person name="Courtney L."/>
            <person name="Fronick C."/>
            <person name="O'Laughlin M."/>
            <person name="Godfrey J."/>
            <person name="Wilson R.M."/>
            <person name="Miner T."/>
            <person name="Farmer C."/>
            <person name="Delehaunty K."/>
            <person name="Cordes M."/>
            <person name="Minx P."/>
            <person name="Tomlinson C."/>
            <person name="Chen J."/>
            <person name="Wollam A."/>
            <person name="Pepin K.H."/>
            <person name="Bhonagiri V."/>
            <person name="Zhang X."/>
            <person name="Suruliraj S."/>
            <person name="Warren W."/>
            <person name="Mitreva M."/>
            <person name="Mardis E.R."/>
            <person name="Wilson R.K."/>
        </authorList>
    </citation>
    <scope>NUCLEOTIDE SEQUENCE [LARGE SCALE GENOMIC DNA]</scope>
    <source>
        <strain evidence="2 3">F0055</strain>
    </source>
</reference>
<dbReference type="Proteomes" id="UP000010433">
    <property type="component" value="Unassembled WGS sequence"/>
</dbReference>
<accession>L1N4S9</accession>
<comment type="caution">
    <text evidence="2">The sequence shown here is derived from an EMBL/GenBank/DDBJ whole genome shotgun (WGS) entry which is preliminary data.</text>
</comment>
<evidence type="ECO:0000313" key="2">
    <source>
        <dbReference type="EMBL" id="EKX98337.1"/>
    </source>
</evidence>
<organism evidence="2 3">
    <name type="scientific">Hoylesella saccharolytica F0055</name>
    <dbReference type="NCBI Taxonomy" id="1127699"/>
    <lineage>
        <taxon>Bacteria</taxon>
        <taxon>Pseudomonadati</taxon>
        <taxon>Bacteroidota</taxon>
        <taxon>Bacteroidia</taxon>
        <taxon>Bacteroidales</taxon>
        <taxon>Prevotellaceae</taxon>
        <taxon>Hoylesella</taxon>
    </lineage>
</organism>
<feature type="region of interest" description="Disordered" evidence="1">
    <location>
        <begin position="1"/>
        <end position="23"/>
    </location>
</feature>
<dbReference type="EMBL" id="AMEP01000115">
    <property type="protein sequence ID" value="EKX98337.1"/>
    <property type="molecule type" value="Genomic_DNA"/>
</dbReference>
<sequence>PYLTYPSKSEKVKGERMKREEREGDYLYRTDVNIKKQAPINTNQSLLLS</sequence>
<dbReference type="AlphaFoldDB" id="L1N4S9"/>
<evidence type="ECO:0000256" key="1">
    <source>
        <dbReference type="SAM" id="MobiDB-lite"/>
    </source>
</evidence>
<feature type="non-terminal residue" evidence="2">
    <location>
        <position position="1"/>
    </location>
</feature>
<proteinExistence type="predicted"/>
<name>L1N4S9_9BACT</name>
<evidence type="ECO:0000313" key="3">
    <source>
        <dbReference type="Proteomes" id="UP000010433"/>
    </source>
</evidence>